<dbReference type="GO" id="GO:0015347">
    <property type="term" value="F:sodium-independent organic anion transmembrane transporter activity"/>
    <property type="evidence" value="ECO:0007669"/>
    <property type="project" value="TreeGrafter"/>
</dbReference>
<sequence>MGIPLSGILMLQFRIVETHEKSMDNAVTTVVTSGLGMLPAPIVAGKLIDGACLLWQRSPCGHHGACWIYDMDLFRFRLHALVGLARFVSVLRELAVSNHVTCTATLMGCRCSDQLRQYPAPASLRFPLTPKTVRRKFKSSLMF</sequence>
<protein>
    <submittedName>
        <fullName evidence="1">Uncharacterized protein</fullName>
    </submittedName>
</protein>
<comment type="caution">
    <text evidence="1">The sequence shown here is derived from an EMBL/GenBank/DDBJ whole genome shotgun (WGS) entry which is preliminary data.</text>
</comment>
<dbReference type="PANTHER" id="PTHR11388:SF76">
    <property type="entry name" value="SOLUTE CARRIER ORGANIC ANION TRANSPORTER FAMILY MEMBER"/>
    <property type="match status" value="1"/>
</dbReference>
<evidence type="ECO:0000313" key="1">
    <source>
        <dbReference type="EMBL" id="GAV00153.1"/>
    </source>
</evidence>
<dbReference type="InterPro" id="IPR004156">
    <property type="entry name" value="OATP"/>
</dbReference>
<reference evidence="1 2" key="1">
    <citation type="journal article" date="2016" name="Nat. Commun.">
        <title>Extremotolerant tardigrade genome and improved radiotolerance of human cultured cells by tardigrade-unique protein.</title>
        <authorList>
            <person name="Hashimoto T."/>
            <person name="Horikawa D.D."/>
            <person name="Saito Y."/>
            <person name="Kuwahara H."/>
            <person name="Kozuka-Hata H."/>
            <person name="Shin-I T."/>
            <person name="Minakuchi Y."/>
            <person name="Ohishi K."/>
            <person name="Motoyama A."/>
            <person name="Aizu T."/>
            <person name="Enomoto A."/>
            <person name="Kondo K."/>
            <person name="Tanaka S."/>
            <person name="Hara Y."/>
            <person name="Koshikawa S."/>
            <person name="Sagara H."/>
            <person name="Miura T."/>
            <person name="Yokobori S."/>
            <person name="Miyagawa K."/>
            <person name="Suzuki Y."/>
            <person name="Kubo T."/>
            <person name="Oyama M."/>
            <person name="Kohara Y."/>
            <person name="Fujiyama A."/>
            <person name="Arakawa K."/>
            <person name="Katayama T."/>
            <person name="Toyoda A."/>
            <person name="Kunieda T."/>
        </authorList>
    </citation>
    <scope>NUCLEOTIDE SEQUENCE [LARGE SCALE GENOMIC DNA]</scope>
    <source>
        <strain evidence="1 2">YOKOZUNA-1</strain>
    </source>
</reference>
<dbReference type="AlphaFoldDB" id="A0A1D1VJ77"/>
<dbReference type="GO" id="GO:0043252">
    <property type="term" value="P:sodium-independent organic anion transport"/>
    <property type="evidence" value="ECO:0007669"/>
    <property type="project" value="TreeGrafter"/>
</dbReference>
<evidence type="ECO:0000313" key="2">
    <source>
        <dbReference type="Proteomes" id="UP000186922"/>
    </source>
</evidence>
<organism evidence="1 2">
    <name type="scientific">Ramazzottius varieornatus</name>
    <name type="common">Water bear</name>
    <name type="synonym">Tardigrade</name>
    <dbReference type="NCBI Taxonomy" id="947166"/>
    <lineage>
        <taxon>Eukaryota</taxon>
        <taxon>Metazoa</taxon>
        <taxon>Ecdysozoa</taxon>
        <taxon>Tardigrada</taxon>
        <taxon>Eutardigrada</taxon>
        <taxon>Parachela</taxon>
        <taxon>Hypsibioidea</taxon>
        <taxon>Ramazzottiidae</taxon>
        <taxon>Ramazzottius</taxon>
    </lineage>
</organism>
<dbReference type="OrthoDB" id="6122177at2759"/>
<dbReference type="Pfam" id="PF03137">
    <property type="entry name" value="OATP"/>
    <property type="match status" value="1"/>
</dbReference>
<name>A0A1D1VJ77_RAMVA</name>
<accession>A0A1D1VJ77</accession>
<proteinExistence type="predicted"/>
<dbReference type="PANTHER" id="PTHR11388">
    <property type="entry name" value="ORGANIC ANION TRANSPORTER"/>
    <property type="match status" value="1"/>
</dbReference>
<dbReference type="GO" id="GO:0016323">
    <property type="term" value="C:basolateral plasma membrane"/>
    <property type="evidence" value="ECO:0007669"/>
    <property type="project" value="TreeGrafter"/>
</dbReference>
<gene>
    <name evidence="1" type="primary">RvY_11041-1</name>
    <name evidence="1" type="synonym">RvY_11041.1</name>
    <name evidence="1" type="ORF">RvY_11041</name>
</gene>
<dbReference type="Proteomes" id="UP000186922">
    <property type="component" value="Unassembled WGS sequence"/>
</dbReference>
<dbReference type="EMBL" id="BDGG01000006">
    <property type="protein sequence ID" value="GAV00153.1"/>
    <property type="molecule type" value="Genomic_DNA"/>
</dbReference>
<keyword evidence="2" id="KW-1185">Reference proteome</keyword>